<evidence type="ECO:0000259" key="5">
    <source>
        <dbReference type="Pfam" id="PF00149"/>
    </source>
</evidence>
<dbReference type="EMBL" id="JAGTJJ010000068">
    <property type="protein sequence ID" value="MDC3988227.1"/>
    <property type="molecule type" value="Genomic_DNA"/>
</dbReference>
<dbReference type="Pfam" id="PF00149">
    <property type="entry name" value="Metallophos"/>
    <property type="match status" value="1"/>
</dbReference>
<evidence type="ECO:0000256" key="1">
    <source>
        <dbReference type="ARBA" id="ARBA00022723"/>
    </source>
</evidence>
<sequence>MTSRRLAHLSDLHLGSSTAGAVRAAALVRRIESDGIDHVVVTGDLTHQGEHAEARRFQEVFAPLLRKGRVTFIPGNHDRTGQDAGGEWMQGQRVRVEDRPGLYLVCVDSTAPHNRSYFQTHGELSRGVLMEVDAALDEAPSGCLVAVLLHHHVLPLPEDSPIEWLIARLGSPVMAELSLGAELIERVRGRSDLVLHGHRHTPRAFDLSRAGERGLSVFNAGSSTELGGYRVFEHENGRLSGRPSFCRVIPRAGTRFVADNMLPALQHVARNLYTSDDRGKVARVGI</sequence>
<feature type="domain" description="Calcineurin-like phosphoesterase" evidence="5">
    <location>
        <begin position="5"/>
        <end position="202"/>
    </location>
</feature>
<dbReference type="AlphaFoldDB" id="A0A9X3XD84"/>
<organism evidence="6 7">
    <name type="scientific">Polyangium jinanense</name>
    <dbReference type="NCBI Taxonomy" id="2829994"/>
    <lineage>
        <taxon>Bacteria</taxon>
        <taxon>Pseudomonadati</taxon>
        <taxon>Myxococcota</taxon>
        <taxon>Polyangia</taxon>
        <taxon>Polyangiales</taxon>
        <taxon>Polyangiaceae</taxon>
        <taxon>Polyangium</taxon>
    </lineage>
</organism>
<evidence type="ECO:0000313" key="7">
    <source>
        <dbReference type="Proteomes" id="UP001151081"/>
    </source>
</evidence>
<dbReference type="Gene3D" id="3.60.21.10">
    <property type="match status" value="1"/>
</dbReference>
<dbReference type="InterPro" id="IPR004843">
    <property type="entry name" value="Calcineurin-like_PHP"/>
</dbReference>
<reference evidence="6 7" key="1">
    <citation type="submission" date="2021-04" db="EMBL/GenBank/DDBJ databases">
        <title>Genome analysis of Polyangium sp.</title>
        <authorList>
            <person name="Li Y."/>
            <person name="Wang J."/>
        </authorList>
    </citation>
    <scope>NUCLEOTIDE SEQUENCE [LARGE SCALE GENOMIC DNA]</scope>
    <source>
        <strain evidence="6 7">SDU14</strain>
    </source>
</reference>
<comment type="similarity">
    <text evidence="4">Belongs to the cyclic nucleotide phosphodiesterase class-III family.</text>
</comment>
<evidence type="ECO:0000256" key="3">
    <source>
        <dbReference type="ARBA" id="ARBA00023004"/>
    </source>
</evidence>
<dbReference type="InterPro" id="IPR050884">
    <property type="entry name" value="CNP_phosphodiesterase-III"/>
</dbReference>
<evidence type="ECO:0000256" key="2">
    <source>
        <dbReference type="ARBA" id="ARBA00022801"/>
    </source>
</evidence>
<dbReference type="SUPFAM" id="SSF56300">
    <property type="entry name" value="Metallo-dependent phosphatases"/>
    <property type="match status" value="1"/>
</dbReference>
<dbReference type="Proteomes" id="UP001151081">
    <property type="component" value="Unassembled WGS sequence"/>
</dbReference>
<dbReference type="PANTHER" id="PTHR42988:SF2">
    <property type="entry name" value="CYCLIC NUCLEOTIDE PHOSPHODIESTERASE CBUA0032-RELATED"/>
    <property type="match status" value="1"/>
</dbReference>
<accession>A0A9X3XD84</accession>
<dbReference type="InterPro" id="IPR029052">
    <property type="entry name" value="Metallo-depent_PP-like"/>
</dbReference>
<proteinExistence type="inferred from homology"/>
<evidence type="ECO:0000256" key="4">
    <source>
        <dbReference type="ARBA" id="ARBA00025742"/>
    </source>
</evidence>
<keyword evidence="2" id="KW-0378">Hydrolase</keyword>
<name>A0A9X3XD84_9BACT</name>
<dbReference type="GO" id="GO:0016787">
    <property type="term" value="F:hydrolase activity"/>
    <property type="evidence" value="ECO:0007669"/>
    <property type="project" value="UniProtKB-KW"/>
</dbReference>
<gene>
    <name evidence="6" type="ORF">KEG57_47605</name>
</gene>
<dbReference type="PANTHER" id="PTHR42988">
    <property type="entry name" value="PHOSPHOHYDROLASE"/>
    <property type="match status" value="1"/>
</dbReference>
<keyword evidence="1" id="KW-0479">Metal-binding</keyword>
<comment type="caution">
    <text evidence="6">The sequence shown here is derived from an EMBL/GenBank/DDBJ whole genome shotgun (WGS) entry which is preliminary data.</text>
</comment>
<keyword evidence="3" id="KW-0408">Iron</keyword>
<dbReference type="GO" id="GO:0046872">
    <property type="term" value="F:metal ion binding"/>
    <property type="evidence" value="ECO:0007669"/>
    <property type="project" value="UniProtKB-KW"/>
</dbReference>
<evidence type="ECO:0000313" key="6">
    <source>
        <dbReference type="EMBL" id="MDC3988227.1"/>
    </source>
</evidence>
<dbReference type="RefSeq" id="WP_272427743.1">
    <property type="nucleotide sequence ID" value="NZ_JAGTJJ010000068.1"/>
</dbReference>
<keyword evidence="7" id="KW-1185">Reference proteome</keyword>
<protein>
    <submittedName>
        <fullName evidence="6">Metallophosphoesterase</fullName>
    </submittedName>
</protein>